<dbReference type="PANTHER" id="PTHR42791">
    <property type="entry name" value="GNAT FAMILY ACETYLTRANSFERASE"/>
    <property type="match status" value="1"/>
</dbReference>
<dbReference type="PANTHER" id="PTHR42791:SF2">
    <property type="entry name" value="N-ACETYLTRANSFERASE DOMAIN-CONTAINING PROTEIN"/>
    <property type="match status" value="1"/>
</dbReference>
<protein>
    <recommendedName>
        <fullName evidence="3">N-acetyltransferase domain-containing protein</fullName>
    </recommendedName>
</protein>
<dbReference type="PROSITE" id="PS51186">
    <property type="entry name" value="GNAT"/>
    <property type="match status" value="1"/>
</dbReference>
<dbReference type="InterPro" id="IPR016181">
    <property type="entry name" value="Acyl_CoA_acyltransferase"/>
</dbReference>
<evidence type="ECO:0000256" key="1">
    <source>
        <dbReference type="SAM" id="MobiDB-lite"/>
    </source>
</evidence>
<keyword evidence="5" id="KW-1185">Reference proteome</keyword>
<dbReference type="Gene3D" id="3.40.630.30">
    <property type="match status" value="1"/>
</dbReference>
<keyword evidence="2" id="KW-0472">Membrane</keyword>
<evidence type="ECO:0000256" key="2">
    <source>
        <dbReference type="SAM" id="Phobius"/>
    </source>
</evidence>
<feature type="transmembrane region" description="Helical" evidence="2">
    <location>
        <begin position="30"/>
        <end position="51"/>
    </location>
</feature>
<feature type="domain" description="N-acetyltransferase" evidence="3">
    <location>
        <begin position="198"/>
        <end position="413"/>
    </location>
</feature>
<evidence type="ECO:0000313" key="5">
    <source>
        <dbReference type="Proteomes" id="UP001152607"/>
    </source>
</evidence>
<feature type="region of interest" description="Disordered" evidence="1">
    <location>
        <begin position="138"/>
        <end position="157"/>
    </location>
</feature>
<keyword evidence="2" id="KW-1133">Transmembrane helix</keyword>
<gene>
    <name evidence="4" type="ORF">PDIGIT_LOCUS14901</name>
</gene>
<sequence>MVYFACELERTHNTKSPKTAKLPIDASLGIILRIPFQLFILVLANLHIVLLHAPRHLRFTAAYQILCIFSIQVDTCVGIRDRPWTAPTVVFCVVIGLTNCQIDTTLSLHYDWKMTNIFRDPPAPTDTDNQARRIHGLHQNCHLSPPPPARQRKYSTSPSGFVSIGTPSVSPYSSPTLNTHGGGGDEYFVSSEEPGVSIELQPVTAEDAEPLAILFERCFATDVLNLVAKPPHRIDPSHPLEEREWRILQYQLASQVPTSHLVKAIDVKNGGKIIGAAGFFGPGGIQWSMKGSDGKGGNIDIPSHWDRNFRAFFDKCQEEARESVLRGNHHVWELVQLYVDPVYQRKGVGRMLVDWGLKQSDEDHCPTYVEASPDSKPFYEKKGFRVRAEAIIPGVAPENAEPYKLYYMLRSAGGV</sequence>
<dbReference type="InterPro" id="IPR052523">
    <property type="entry name" value="Trichothecene_AcTrans"/>
</dbReference>
<dbReference type="SUPFAM" id="SSF55729">
    <property type="entry name" value="Acyl-CoA N-acyltransferases (Nat)"/>
    <property type="match status" value="1"/>
</dbReference>
<dbReference type="EMBL" id="CAOQHR010000012">
    <property type="protein sequence ID" value="CAI6341701.1"/>
    <property type="molecule type" value="Genomic_DNA"/>
</dbReference>
<dbReference type="GO" id="GO:0016747">
    <property type="term" value="F:acyltransferase activity, transferring groups other than amino-acyl groups"/>
    <property type="evidence" value="ECO:0007669"/>
    <property type="project" value="InterPro"/>
</dbReference>
<keyword evidence="2" id="KW-0812">Transmembrane</keyword>
<organism evidence="4 5">
    <name type="scientific">Periconia digitata</name>
    <dbReference type="NCBI Taxonomy" id="1303443"/>
    <lineage>
        <taxon>Eukaryota</taxon>
        <taxon>Fungi</taxon>
        <taxon>Dikarya</taxon>
        <taxon>Ascomycota</taxon>
        <taxon>Pezizomycotina</taxon>
        <taxon>Dothideomycetes</taxon>
        <taxon>Pleosporomycetidae</taxon>
        <taxon>Pleosporales</taxon>
        <taxon>Massarineae</taxon>
        <taxon>Periconiaceae</taxon>
        <taxon>Periconia</taxon>
    </lineage>
</organism>
<reference evidence="4" key="1">
    <citation type="submission" date="2023-01" db="EMBL/GenBank/DDBJ databases">
        <authorList>
            <person name="Van Ghelder C."/>
            <person name="Rancurel C."/>
        </authorList>
    </citation>
    <scope>NUCLEOTIDE SEQUENCE</scope>
    <source>
        <strain evidence="4">CNCM I-4278</strain>
    </source>
</reference>
<dbReference type="Proteomes" id="UP001152607">
    <property type="component" value="Unassembled WGS sequence"/>
</dbReference>
<dbReference type="Pfam" id="PF00583">
    <property type="entry name" value="Acetyltransf_1"/>
    <property type="match status" value="1"/>
</dbReference>
<dbReference type="AlphaFoldDB" id="A0A9W4USU8"/>
<accession>A0A9W4USU8</accession>
<dbReference type="CDD" id="cd04301">
    <property type="entry name" value="NAT_SF"/>
    <property type="match status" value="1"/>
</dbReference>
<dbReference type="InterPro" id="IPR000182">
    <property type="entry name" value="GNAT_dom"/>
</dbReference>
<proteinExistence type="predicted"/>
<evidence type="ECO:0000259" key="3">
    <source>
        <dbReference type="PROSITE" id="PS51186"/>
    </source>
</evidence>
<name>A0A9W4USU8_9PLEO</name>
<evidence type="ECO:0000313" key="4">
    <source>
        <dbReference type="EMBL" id="CAI6341701.1"/>
    </source>
</evidence>
<comment type="caution">
    <text evidence="4">The sequence shown here is derived from an EMBL/GenBank/DDBJ whole genome shotgun (WGS) entry which is preliminary data.</text>
</comment>
<dbReference type="OrthoDB" id="2832510at2759"/>